<evidence type="ECO:0000313" key="1">
    <source>
        <dbReference type="EMBL" id="OZM56490.1"/>
    </source>
</evidence>
<evidence type="ECO:0008006" key="3">
    <source>
        <dbReference type="Google" id="ProtNLM"/>
    </source>
</evidence>
<organism evidence="1 2">
    <name type="scientific">Lottiidibacillus patelloidae</name>
    <dbReference type="NCBI Taxonomy" id="2670334"/>
    <lineage>
        <taxon>Bacteria</taxon>
        <taxon>Bacillati</taxon>
        <taxon>Bacillota</taxon>
        <taxon>Bacilli</taxon>
        <taxon>Bacillales</taxon>
        <taxon>Bacillaceae</taxon>
        <taxon>Lottiidibacillus</taxon>
    </lineage>
</organism>
<comment type="caution">
    <text evidence="1">The sequence shown here is derived from an EMBL/GenBank/DDBJ whole genome shotgun (WGS) entry which is preliminary data.</text>
</comment>
<keyword evidence="2" id="KW-1185">Reference proteome</keyword>
<gene>
    <name evidence="1" type="ORF">CIB95_11990</name>
</gene>
<dbReference type="GO" id="GO:0019748">
    <property type="term" value="P:secondary metabolic process"/>
    <property type="evidence" value="ECO:0007669"/>
    <property type="project" value="InterPro"/>
</dbReference>
<accession>A0A263BRZ9</accession>
<dbReference type="InterPro" id="IPR011009">
    <property type="entry name" value="Kinase-like_dom_sf"/>
</dbReference>
<sequence length="302" mass="34183">MNLPEQFTSNIRMFFGEVGKKWLADLPNIIAYCEKRWKITVHEPYKLSFNYVAPATTKDGKKVVLKLSVPGFECAQELQALKIYNGQGINKLLDFDEEKAIMILEHIIPGEMLSTIEDEEDAVIISSKVLSDLWKPVSTHINLPTVDSRANAIKEYALKHPNGFGPIDGATLQQAAKVFTYMVDTSKETMLLHGDFHHYNVLSHDQGWIAIDPKGLIGEKEYDLSQYMLNCIPETIEAKAKTIDLRAELFAKQLSLNKERILLWGYCHAVLSLCWSVTDDEESNNKLSTSSIDAYKLLINMN</sequence>
<dbReference type="RefSeq" id="WP_094925495.1">
    <property type="nucleotide sequence ID" value="NZ_NPIA01000006.1"/>
</dbReference>
<reference evidence="2" key="1">
    <citation type="submission" date="2017-08" db="EMBL/GenBank/DDBJ databases">
        <authorList>
            <person name="Huang Z."/>
        </authorList>
    </citation>
    <scope>NUCLEOTIDE SEQUENCE [LARGE SCALE GENOMIC DNA]</scope>
    <source>
        <strain evidence="2">SA5d-4</strain>
    </source>
</reference>
<dbReference type="EMBL" id="NPIA01000006">
    <property type="protein sequence ID" value="OZM56490.1"/>
    <property type="molecule type" value="Genomic_DNA"/>
</dbReference>
<dbReference type="Gene3D" id="3.90.1200.10">
    <property type="match status" value="1"/>
</dbReference>
<reference evidence="1 2" key="2">
    <citation type="submission" date="2017-09" db="EMBL/GenBank/DDBJ databases">
        <title>Bacillus patelloidae sp. nov., isolated from the intestinal tract of a marine limpet.</title>
        <authorList>
            <person name="Liu R."/>
            <person name="Dong C."/>
            <person name="Shao Z."/>
        </authorList>
    </citation>
    <scope>NUCLEOTIDE SEQUENCE [LARGE SCALE GENOMIC DNA]</scope>
    <source>
        <strain evidence="1 2">SA5d-4</strain>
    </source>
</reference>
<protein>
    <recommendedName>
        <fullName evidence="3">Hydrogenase expression protein HypB</fullName>
    </recommendedName>
</protein>
<proteinExistence type="predicted"/>
<dbReference type="AlphaFoldDB" id="A0A263BRZ9"/>
<dbReference type="GO" id="GO:0016773">
    <property type="term" value="F:phosphotransferase activity, alcohol group as acceptor"/>
    <property type="evidence" value="ECO:0007669"/>
    <property type="project" value="InterPro"/>
</dbReference>
<evidence type="ECO:0000313" key="2">
    <source>
        <dbReference type="Proteomes" id="UP000217083"/>
    </source>
</evidence>
<dbReference type="Pfam" id="PF04655">
    <property type="entry name" value="APH_6_hur"/>
    <property type="match status" value="1"/>
</dbReference>
<dbReference type="SUPFAM" id="SSF56112">
    <property type="entry name" value="Protein kinase-like (PK-like)"/>
    <property type="match status" value="1"/>
</dbReference>
<name>A0A263BRZ9_9BACI</name>
<dbReference type="InterPro" id="IPR006748">
    <property type="entry name" value="NH2Glyco/OHUrea_AB-resist_kin"/>
</dbReference>
<dbReference type="Proteomes" id="UP000217083">
    <property type="component" value="Unassembled WGS sequence"/>
</dbReference>